<organism evidence="1 2">
    <name type="scientific">Austropuccinia psidii MF-1</name>
    <dbReference type="NCBI Taxonomy" id="1389203"/>
    <lineage>
        <taxon>Eukaryota</taxon>
        <taxon>Fungi</taxon>
        <taxon>Dikarya</taxon>
        <taxon>Basidiomycota</taxon>
        <taxon>Pucciniomycotina</taxon>
        <taxon>Pucciniomycetes</taxon>
        <taxon>Pucciniales</taxon>
        <taxon>Sphaerophragmiaceae</taxon>
        <taxon>Austropuccinia</taxon>
    </lineage>
</organism>
<dbReference type="AlphaFoldDB" id="A0A9Q3GZX4"/>
<protein>
    <submittedName>
        <fullName evidence="1">Uncharacterized protein</fullName>
    </submittedName>
</protein>
<sequence length="69" mass="7801">MHQPAEKFQIVYSLCCTICTAAITSLVQYRERTPDEPDVSIFNLLYEPRFRPLAFSRNVAGLPGLIDLA</sequence>
<gene>
    <name evidence="1" type="ORF">O181_024704</name>
</gene>
<dbReference type="Proteomes" id="UP000765509">
    <property type="component" value="Unassembled WGS sequence"/>
</dbReference>
<keyword evidence="2" id="KW-1185">Reference proteome</keyword>
<reference evidence="1" key="1">
    <citation type="submission" date="2021-03" db="EMBL/GenBank/DDBJ databases">
        <title>Draft genome sequence of rust myrtle Austropuccinia psidii MF-1, a brazilian biotype.</title>
        <authorList>
            <person name="Quecine M.C."/>
            <person name="Pachon D.M.R."/>
            <person name="Bonatelli M.L."/>
            <person name="Correr F.H."/>
            <person name="Franceschini L.M."/>
            <person name="Leite T.F."/>
            <person name="Margarido G.R.A."/>
            <person name="Almeida C.A."/>
            <person name="Ferrarezi J.A."/>
            <person name="Labate C.A."/>
        </authorList>
    </citation>
    <scope>NUCLEOTIDE SEQUENCE</scope>
    <source>
        <strain evidence="1">MF-1</strain>
    </source>
</reference>
<evidence type="ECO:0000313" key="2">
    <source>
        <dbReference type="Proteomes" id="UP000765509"/>
    </source>
</evidence>
<name>A0A9Q3GZX4_9BASI</name>
<dbReference type="EMBL" id="AVOT02007946">
    <property type="protein sequence ID" value="MBW0484989.1"/>
    <property type="molecule type" value="Genomic_DNA"/>
</dbReference>
<accession>A0A9Q3GZX4</accession>
<comment type="caution">
    <text evidence="1">The sequence shown here is derived from an EMBL/GenBank/DDBJ whole genome shotgun (WGS) entry which is preliminary data.</text>
</comment>
<proteinExistence type="predicted"/>
<evidence type="ECO:0000313" key="1">
    <source>
        <dbReference type="EMBL" id="MBW0484989.1"/>
    </source>
</evidence>